<keyword evidence="1" id="KW-1133">Transmembrane helix</keyword>
<proteinExistence type="predicted"/>
<keyword evidence="3" id="KW-1185">Reference proteome</keyword>
<reference evidence="2 3" key="1">
    <citation type="submission" date="2019-01" db="EMBL/GenBank/DDBJ databases">
        <authorList>
            <person name="Sayadi A."/>
        </authorList>
    </citation>
    <scope>NUCLEOTIDE SEQUENCE [LARGE SCALE GENOMIC DNA]</scope>
</reference>
<dbReference type="EMBL" id="CAACVG010007007">
    <property type="protein sequence ID" value="VEN43150.1"/>
    <property type="molecule type" value="Genomic_DNA"/>
</dbReference>
<protein>
    <submittedName>
        <fullName evidence="2">Uncharacterized protein</fullName>
    </submittedName>
</protein>
<name>A0A653C7Q4_CALMS</name>
<organism evidence="2 3">
    <name type="scientific">Callosobruchus maculatus</name>
    <name type="common">Southern cowpea weevil</name>
    <name type="synonym">Pulse bruchid</name>
    <dbReference type="NCBI Taxonomy" id="64391"/>
    <lineage>
        <taxon>Eukaryota</taxon>
        <taxon>Metazoa</taxon>
        <taxon>Ecdysozoa</taxon>
        <taxon>Arthropoda</taxon>
        <taxon>Hexapoda</taxon>
        <taxon>Insecta</taxon>
        <taxon>Pterygota</taxon>
        <taxon>Neoptera</taxon>
        <taxon>Endopterygota</taxon>
        <taxon>Coleoptera</taxon>
        <taxon>Polyphaga</taxon>
        <taxon>Cucujiformia</taxon>
        <taxon>Chrysomeloidea</taxon>
        <taxon>Chrysomelidae</taxon>
        <taxon>Bruchinae</taxon>
        <taxon>Bruchini</taxon>
        <taxon>Callosobruchus</taxon>
    </lineage>
</organism>
<evidence type="ECO:0000313" key="2">
    <source>
        <dbReference type="EMBL" id="VEN43150.1"/>
    </source>
</evidence>
<keyword evidence="1" id="KW-0812">Transmembrane</keyword>
<dbReference type="AlphaFoldDB" id="A0A653C7Q4"/>
<evidence type="ECO:0000256" key="1">
    <source>
        <dbReference type="SAM" id="Phobius"/>
    </source>
</evidence>
<sequence>MTNNSVIFIFLYPSFGIIIISHCIVIGHVLGIIQSVCFGNLTYFLKNQLMSSKEHRPFSPSMSVYFEQVPFFTLNLIN</sequence>
<gene>
    <name evidence="2" type="ORF">CALMAC_LOCUS6385</name>
</gene>
<evidence type="ECO:0000313" key="3">
    <source>
        <dbReference type="Proteomes" id="UP000410492"/>
    </source>
</evidence>
<feature type="non-terminal residue" evidence="2">
    <location>
        <position position="78"/>
    </location>
</feature>
<accession>A0A653C7Q4</accession>
<keyword evidence="1" id="KW-0472">Membrane</keyword>
<dbReference type="Proteomes" id="UP000410492">
    <property type="component" value="Unassembled WGS sequence"/>
</dbReference>
<feature type="transmembrane region" description="Helical" evidence="1">
    <location>
        <begin position="6"/>
        <end position="33"/>
    </location>
</feature>